<reference evidence="1 2" key="1">
    <citation type="journal article" date="2014" name="Genome Biol. Evol.">
        <title>The genome of the myxosporean Thelohanellus kitauei shows adaptations to nutrient acquisition within its fish host.</title>
        <authorList>
            <person name="Yang Y."/>
            <person name="Xiong J."/>
            <person name="Zhou Z."/>
            <person name="Huo F."/>
            <person name="Miao W."/>
            <person name="Ran C."/>
            <person name="Liu Y."/>
            <person name="Zhang J."/>
            <person name="Feng J."/>
            <person name="Wang M."/>
            <person name="Wang M."/>
            <person name="Wang L."/>
            <person name="Yao B."/>
        </authorList>
    </citation>
    <scope>NUCLEOTIDE SEQUENCE [LARGE SCALE GENOMIC DNA]</scope>
    <source>
        <strain evidence="1">Wuqing</strain>
    </source>
</reference>
<dbReference type="PANTHER" id="PTHR37984:SF5">
    <property type="entry name" value="PROTEIN NYNRIN-LIKE"/>
    <property type="match status" value="1"/>
</dbReference>
<proteinExistence type="predicted"/>
<dbReference type="AlphaFoldDB" id="A0A0C2MX80"/>
<protein>
    <recommendedName>
        <fullName evidence="3">Integrase catalytic domain-containing protein</fullName>
    </recommendedName>
</protein>
<dbReference type="InterPro" id="IPR050951">
    <property type="entry name" value="Retrovirus_Pol_polyprotein"/>
</dbReference>
<dbReference type="OMA" id="HAQKTEG"/>
<sequence>MKEKYVKLNHVVDSKERLAICLFWYRNTIQHSTLRSPAESMMGRRLRCLMDNFKPSVAGNVDKATFKQKYFHDRTTQIREFYEGQKIWIKNELKAGYRKGVVVQKTSDLSYLVSCEGKILRKHADPLKKRNSPVQEIEHAQKTEGEIM</sequence>
<gene>
    <name evidence="1" type="ORF">RF11_04791</name>
</gene>
<name>A0A0C2MX80_THEKT</name>
<evidence type="ECO:0008006" key="3">
    <source>
        <dbReference type="Google" id="ProtNLM"/>
    </source>
</evidence>
<accession>A0A0C2MX80</accession>
<keyword evidence="2" id="KW-1185">Reference proteome</keyword>
<dbReference type="PANTHER" id="PTHR37984">
    <property type="entry name" value="PROTEIN CBG26694"/>
    <property type="match status" value="1"/>
</dbReference>
<evidence type="ECO:0000313" key="1">
    <source>
        <dbReference type="EMBL" id="KII66217.1"/>
    </source>
</evidence>
<evidence type="ECO:0000313" key="2">
    <source>
        <dbReference type="Proteomes" id="UP000031668"/>
    </source>
</evidence>
<comment type="caution">
    <text evidence="1">The sequence shown here is derived from an EMBL/GenBank/DDBJ whole genome shotgun (WGS) entry which is preliminary data.</text>
</comment>
<organism evidence="1 2">
    <name type="scientific">Thelohanellus kitauei</name>
    <name type="common">Myxosporean</name>
    <dbReference type="NCBI Taxonomy" id="669202"/>
    <lineage>
        <taxon>Eukaryota</taxon>
        <taxon>Metazoa</taxon>
        <taxon>Cnidaria</taxon>
        <taxon>Myxozoa</taxon>
        <taxon>Myxosporea</taxon>
        <taxon>Bivalvulida</taxon>
        <taxon>Platysporina</taxon>
        <taxon>Myxobolidae</taxon>
        <taxon>Thelohanellus</taxon>
    </lineage>
</organism>
<dbReference type="OrthoDB" id="5986708at2759"/>
<dbReference type="Proteomes" id="UP000031668">
    <property type="component" value="Unassembled WGS sequence"/>
</dbReference>
<dbReference type="EMBL" id="JWZT01003599">
    <property type="protein sequence ID" value="KII66217.1"/>
    <property type="molecule type" value="Genomic_DNA"/>
</dbReference>